<feature type="signal peptide" evidence="2">
    <location>
        <begin position="1"/>
        <end position="23"/>
    </location>
</feature>
<dbReference type="CDD" id="cd15482">
    <property type="entry name" value="Sialidase_non-viral"/>
    <property type="match status" value="1"/>
</dbReference>
<dbReference type="OrthoDB" id="9764804at2"/>
<dbReference type="PROSITE" id="PS51257">
    <property type="entry name" value="PROKAR_LIPOPROTEIN"/>
    <property type="match status" value="1"/>
</dbReference>
<gene>
    <name evidence="4" type="ORF">EUA04_18930</name>
    <name evidence="3" type="ORF">WN67_03455</name>
</gene>
<sequence length="282" mass="29803">MLIRNLFAIALTGALAAACSSNAPESPPPAVVPGMVHIHGLGINPSDDKLYVATHYGLYTVEQDQAPQRVGELSQDFMGFTVAGPDEFLASGHPDPADRQQPPHLGLIKSSDAGQSWEPLSLHGSADFHALKYRHGRVYGHDSQSGTVMVSFDQRSWQQRAEVPAAVDLAVSPGAPDEILATARQGLLRSTDGARTFSAVTGAPALLFISWPDRGPLLGADLEGRLYTSADDGQTWQPGHSLNNKPQALLAAGNGQVYIATDTAIYTSTDNGATVNVLTAVE</sequence>
<feature type="region of interest" description="Disordered" evidence="1">
    <location>
        <begin position="88"/>
        <end position="110"/>
    </location>
</feature>
<name>A0A0M2K893_9MYCO</name>
<keyword evidence="5" id="KW-1185">Reference proteome</keyword>
<dbReference type="NCBIfam" id="NF045728">
    <property type="entry name" value="glycosyl_F510_1955"/>
    <property type="match status" value="1"/>
</dbReference>
<evidence type="ECO:0000256" key="1">
    <source>
        <dbReference type="SAM" id="MobiDB-lite"/>
    </source>
</evidence>
<dbReference type="InterPro" id="IPR015943">
    <property type="entry name" value="WD40/YVTN_repeat-like_dom_sf"/>
</dbReference>
<dbReference type="EMBL" id="LAUZ02000013">
    <property type="protein sequence ID" value="KKF03437.1"/>
    <property type="molecule type" value="Genomic_DNA"/>
</dbReference>
<dbReference type="Gene3D" id="2.130.10.10">
    <property type="entry name" value="YVTN repeat-like/Quinoprotein amine dehydrogenase"/>
    <property type="match status" value="2"/>
</dbReference>
<accession>A0A0M2K893</accession>
<dbReference type="InterPro" id="IPR054817">
    <property type="entry name" value="Glycosyl_F510_1955-like"/>
</dbReference>
<dbReference type="RefSeq" id="WP_046361665.1">
    <property type="nucleotide sequence ID" value="NZ_CALTXN010000055.1"/>
</dbReference>
<feature type="chain" id="PRO_5041793731" evidence="2">
    <location>
        <begin position="24"/>
        <end position="282"/>
    </location>
</feature>
<comment type="caution">
    <text evidence="3">The sequence shown here is derived from an EMBL/GenBank/DDBJ whole genome shotgun (WGS) entry which is preliminary data.</text>
</comment>
<dbReference type="Proteomes" id="UP000294952">
    <property type="component" value="Unassembled WGS sequence"/>
</dbReference>
<dbReference type="AlphaFoldDB" id="A0A0M2K893"/>
<dbReference type="SUPFAM" id="SSF110296">
    <property type="entry name" value="Oligoxyloglucan reducing end-specific cellobiohydrolase"/>
    <property type="match status" value="1"/>
</dbReference>
<evidence type="ECO:0000313" key="4">
    <source>
        <dbReference type="EMBL" id="TDL06756.1"/>
    </source>
</evidence>
<dbReference type="EMBL" id="SDLP01000005">
    <property type="protein sequence ID" value="TDL06756.1"/>
    <property type="molecule type" value="Genomic_DNA"/>
</dbReference>
<proteinExistence type="predicted"/>
<evidence type="ECO:0000256" key="2">
    <source>
        <dbReference type="SAM" id="SignalP"/>
    </source>
</evidence>
<organism evidence="3 5">
    <name type="scientific">Mycolicibacterium obuense</name>
    <dbReference type="NCBI Taxonomy" id="1807"/>
    <lineage>
        <taxon>Bacteria</taxon>
        <taxon>Bacillati</taxon>
        <taxon>Actinomycetota</taxon>
        <taxon>Actinomycetes</taxon>
        <taxon>Mycobacteriales</taxon>
        <taxon>Mycobacteriaceae</taxon>
        <taxon>Mycolicibacterium</taxon>
    </lineage>
</organism>
<dbReference type="Proteomes" id="UP000034150">
    <property type="component" value="Unassembled WGS sequence"/>
</dbReference>
<reference evidence="4 6" key="2">
    <citation type="submission" date="2019-01" db="EMBL/GenBank/DDBJ databases">
        <title>High-quality-draft genome sequences of five non-tuberculosis mycobacteriaceae isolated from a nosocomial environment.</title>
        <authorList>
            <person name="Tiago I."/>
            <person name="Alarico S."/>
            <person name="Pereira S.G."/>
            <person name="Coelho C."/>
            <person name="Maranha A."/>
            <person name="Empadinhas N."/>
        </authorList>
    </citation>
    <scope>NUCLEOTIDE SEQUENCE [LARGE SCALE GENOMIC DNA]</scope>
    <source>
        <strain evidence="4 6">22DIII</strain>
    </source>
</reference>
<evidence type="ECO:0000313" key="5">
    <source>
        <dbReference type="Proteomes" id="UP000034150"/>
    </source>
</evidence>
<reference evidence="3 5" key="1">
    <citation type="submission" date="2015-04" db="EMBL/GenBank/DDBJ databases">
        <title>Genome sequence of Mycobacterium obuense UC1.</title>
        <authorList>
            <person name="Greninger A.L."/>
            <person name="Cunningham G."/>
            <person name="Chiu C.Y."/>
            <person name="Miller S."/>
        </authorList>
    </citation>
    <scope>NUCLEOTIDE SEQUENCE [LARGE SCALE GENOMIC DNA]</scope>
    <source>
        <strain evidence="3 5">UC1</strain>
    </source>
</reference>
<evidence type="ECO:0000313" key="6">
    <source>
        <dbReference type="Proteomes" id="UP000294952"/>
    </source>
</evidence>
<keyword evidence="2" id="KW-0732">Signal</keyword>
<dbReference type="PATRIC" id="fig|1807.13.peg.1688"/>
<evidence type="ECO:0000313" key="3">
    <source>
        <dbReference type="EMBL" id="KKF03437.1"/>
    </source>
</evidence>
<protein>
    <submittedName>
        <fullName evidence="4">Exo-alpha-sialidase</fullName>
    </submittedName>
</protein>